<feature type="domain" description="Chitin-binding type-2" evidence="6">
    <location>
        <begin position="80"/>
        <end position="140"/>
    </location>
</feature>
<evidence type="ECO:0000313" key="8">
    <source>
        <dbReference type="Proteomes" id="UP000092462"/>
    </source>
</evidence>
<dbReference type="PANTHER" id="PTHR23301">
    <property type="entry name" value="CHITIN BINDING PERITROPHIN-A"/>
    <property type="match status" value="1"/>
</dbReference>
<dbReference type="GO" id="GO:0008061">
    <property type="term" value="F:chitin binding"/>
    <property type="evidence" value="ECO:0007669"/>
    <property type="project" value="UniProtKB-KW"/>
</dbReference>
<dbReference type="Pfam" id="PF01607">
    <property type="entry name" value="CBM_14"/>
    <property type="match status" value="3"/>
</dbReference>
<dbReference type="InterPro" id="IPR002557">
    <property type="entry name" value="Chitin-bd_dom"/>
</dbReference>
<organism evidence="7 8">
    <name type="scientific">Phlebotomus papatasi</name>
    <name type="common">Sandfly</name>
    <dbReference type="NCBI Taxonomy" id="29031"/>
    <lineage>
        <taxon>Eukaryota</taxon>
        <taxon>Metazoa</taxon>
        <taxon>Ecdysozoa</taxon>
        <taxon>Arthropoda</taxon>
        <taxon>Hexapoda</taxon>
        <taxon>Insecta</taxon>
        <taxon>Pterygota</taxon>
        <taxon>Neoptera</taxon>
        <taxon>Endopterygota</taxon>
        <taxon>Diptera</taxon>
        <taxon>Nematocera</taxon>
        <taxon>Psychodoidea</taxon>
        <taxon>Psychodidae</taxon>
        <taxon>Phlebotomus</taxon>
        <taxon>Phlebotomus</taxon>
    </lineage>
</organism>
<keyword evidence="1" id="KW-0147">Chitin-binding</keyword>
<dbReference type="PANTHER" id="PTHR23301:SF0">
    <property type="entry name" value="CHITIN-BINDING TYPE-2 DOMAIN-CONTAINING PROTEIN-RELATED"/>
    <property type="match status" value="1"/>
</dbReference>
<reference evidence="7" key="1">
    <citation type="submission" date="2022-08" db="UniProtKB">
        <authorList>
            <consortium name="EnsemblMetazoa"/>
        </authorList>
    </citation>
    <scope>IDENTIFICATION</scope>
    <source>
        <strain evidence="7">Israel</strain>
    </source>
</reference>
<keyword evidence="8" id="KW-1185">Reference proteome</keyword>
<evidence type="ECO:0000256" key="2">
    <source>
        <dbReference type="ARBA" id="ARBA00022729"/>
    </source>
</evidence>
<dbReference type="EnsemblMetazoa" id="PPAI009350-RA">
    <property type="protein sequence ID" value="PPAI009350-PA"/>
    <property type="gene ID" value="PPAI009350"/>
</dbReference>
<proteinExistence type="predicted"/>
<evidence type="ECO:0000259" key="6">
    <source>
        <dbReference type="PROSITE" id="PS50940"/>
    </source>
</evidence>
<keyword evidence="3" id="KW-0677">Repeat</keyword>
<dbReference type="InterPro" id="IPR051940">
    <property type="entry name" value="Chitin_bind-dev_reg"/>
</dbReference>
<dbReference type="AlphaFoldDB" id="A0A1B0DLW0"/>
<keyword evidence="5" id="KW-0325">Glycoprotein</keyword>
<evidence type="ECO:0000313" key="7">
    <source>
        <dbReference type="EnsemblMetazoa" id="PPAI009350-PA"/>
    </source>
</evidence>
<dbReference type="SUPFAM" id="SSF57625">
    <property type="entry name" value="Invertebrate chitin-binding proteins"/>
    <property type="match status" value="3"/>
</dbReference>
<dbReference type="VEuPathDB" id="VectorBase:PPAPM1_001147"/>
<evidence type="ECO:0000256" key="1">
    <source>
        <dbReference type="ARBA" id="ARBA00022669"/>
    </source>
</evidence>
<dbReference type="InterPro" id="IPR036508">
    <property type="entry name" value="Chitin-bd_dom_sf"/>
</dbReference>
<keyword evidence="4" id="KW-1015">Disulfide bond</keyword>
<dbReference type="GO" id="GO:0005576">
    <property type="term" value="C:extracellular region"/>
    <property type="evidence" value="ECO:0007669"/>
    <property type="project" value="InterPro"/>
</dbReference>
<dbReference type="Gene3D" id="2.170.140.10">
    <property type="entry name" value="Chitin binding domain"/>
    <property type="match status" value="3"/>
</dbReference>
<protein>
    <recommendedName>
        <fullName evidence="6">Chitin-binding type-2 domain-containing protein</fullName>
    </recommendedName>
</protein>
<dbReference type="PROSITE" id="PS50940">
    <property type="entry name" value="CHIT_BIND_II"/>
    <property type="match status" value="3"/>
</dbReference>
<dbReference type="VEuPathDB" id="VectorBase:PPAI009350"/>
<accession>A0A1B0DLW0</accession>
<dbReference type="SMART" id="SM00494">
    <property type="entry name" value="ChtBD2"/>
    <property type="match status" value="3"/>
</dbReference>
<keyword evidence="2" id="KW-0732">Signal</keyword>
<evidence type="ECO:0000256" key="5">
    <source>
        <dbReference type="ARBA" id="ARBA00023180"/>
    </source>
</evidence>
<evidence type="ECO:0000256" key="4">
    <source>
        <dbReference type="ARBA" id="ARBA00023157"/>
    </source>
</evidence>
<name>A0A1B0DLW0_PHLPP</name>
<sequence>MLKYLVLVLAVVSCALASTTTIYPCPSTGLERLPHSSSCSHYVQCVSGIPVIRQCAPGFYFSVEYHECKHPYLAECDIEDHVCPLFNDPQNLVFLPDEQDCEAYHLCYDGEPVRFTCFDGLHWDPVNQRCDYPSLANCQAVNVNCNATGISVVPHPFLCNRFFHCVEGESFPDICPGNLVFDVVRWRCHSPDESTCVYWDDEYTTVGPTPYHR</sequence>
<evidence type="ECO:0000256" key="3">
    <source>
        <dbReference type="ARBA" id="ARBA00022737"/>
    </source>
</evidence>
<feature type="domain" description="Chitin-binding type-2" evidence="6">
    <location>
        <begin position="142"/>
        <end position="198"/>
    </location>
</feature>
<dbReference type="Proteomes" id="UP000092462">
    <property type="component" value="Unassembled WGS sequence"/>
</dbReference>
<dbReference type="EMBL" id="AJVK01016578">
    <property type="status" value="NOT_ANNOTATED_CDS"/>
    <property type="molecule type" value="Genomic_DNA"/>
</dbReference>
<feature type="domain" description="Chitin-binding type-2" evidence="6">
    <location>
        <begin position="22"/>
        <end position="78"/>
    </location>
</feature>